<keyword evidence="4" id="KW-1185">Reference proteome</keyword>
<feature type="transmembrane region" description="Helical" evidence="1">
    <location>
        <begin position="12"/>
        <end position="36"/>
    </location>
</feature>
<protein>
    <recommendedName>
        <fullName evidence="2">CAAX prenyl protease 2/Lysostaphin resistance protein A-like domain-containing protein</fullName>
    </recommendedName>
</protein>
<gene>
    <name evidence="3" type="ORF">SAMN05443144_106163</name>
</gene>
<evidence type="ECO:0000259" key="2">
    <source>
        <dbReference type="Pfam" id="PF02517"/>
    </source>
</evidence>
<keyword evidence="1" id="KW-0812">Transmembrane</keyword>
<dbReference type="RefSeq" id="WP_073061666.1">
    <property type="nucleotide sequence ID" value="NZ_FQUS01000006.1"/>
</dbReference>
<dbReference type="PANTHER" id="PTHR35797:SF1">
    <property type="entry name" value="PROTEASE"/>
    <property type="match status" value="1"/>
</dbReference>
<dbReference type="PANTHER" id="PTHR35797">
    <property type="entry name" value="PROTEASE-RELATED"/>
    <property type="match status" value="1"/>
</dbReference>
<evidence type="ECO:0000313" key="4">
    <source>
        <dbReference type="Proteomes" id="UP000184041"/>
    </source>
</evidence>
<dbReference type="GO" id="GO:0080120">
    <property type="term" value="P:CAAX-box protein maturation"/>
    <property type="evidence" value="ECO:0007669"/>
    <property type="project" value="UniProtKB-ARBA"/>
</dbReference>
<feature type="transmembrane region" description="Helical" evidence="1">
    <location>
        <begin position="56"/>
        <end position="75"/>
    </location>
</feature>
<keyword evidence="1" id="KW-1133">Transmembrane helix</keyword>
<feature type="domain" description="CAAX prenyl protease 2/Lysostaphin resistance protein A-like" evidence="2">
    <location>
        <begin position="130"/>
        <end position="227"/>
    </location>
</feature>
<name>A0A1M4ZWZ7_9BACT</name>
<dbReference type="OrthoDB" id="9777755at2"/>
<dbReference type="Pfam" id="PF02517">
    <property type="entry name" value="Rce1-like"/>
    <property type="match status" value="1"/>
</dbReference>
<dbReference type="InterPro" id="IPR003675">
    <property type="entry name" value="Rce1/LyrA-like_dom"/>
</dbReference>
<sequence length="294" mass="32645">MKHSKNPSTDSFTISSIIPFLIITFGIAWGIIALYIFLPDQMASVFGQLTGEHPLFYLATYGPAIAALTIVLYKTGLKGTKRFLSRLLMWHAPAAWYLFLILVVPAPFYIGAAIKGLPLAEMFPVSSLGTYLVALFMFAIKGPIEEIGWRGFALPLLQRKMSPLWAGLLIGIIWGFWHLPAFLLSGTPQSAWSFSDFFIGTIALSIIATALYNASRGSILLPALFHLQVINPLWPDAQPYDTIPFVIVAILVVWLNRETMLKKNGGVTAILLPLKSKENEMKEVKNKRPVSHRT</sequence>
<dbReference type="STRING" id="1194090.SAMN05443144_106163"/>
<dbReference type="InterPro" id="IPR042150">
    <property type="entry name" value="MmRce1-like"/>
</dbReference>
<dbReference type="EMBL" id="FQUS01000006">
    <property type="protein sequence ID" value="SHF22580.1"/>
    <property type="molecule type" value="Genomic_DNA"/>
</dbReference>
<proteinExistence type="predicted"/>
<evidence type="ECO:0000256" key="1">
    <source>
        <dbReference type="SAM" id="Phobius"/>
    </source>
</evidence>
<feature type="transmembrane region" description="Helical" evidence="1">
    <location>
        <begin position="87"/>
        <end position="110"/>
    </location>
</feature>
<accession>A0A1M4ZWZ7</accession>
<feature type="transmembrane region" description="Helical" evidence="1">
    <location>
        <begin position="191"/>
        <end position="212"/>
    </location>
</feature>
<dbReference type="GO" id="GO:0004175">
    <property type="term" value="F:endopeptidase activity"/>
    <property type="evidence" value="ECO:0007669"/>
    <property type="project" value="UniProtKB-ARBA"/>
</dbReference>
<keyword evidence="1" id="KW-0472">Membrane</keyword>
<feature type="transmembrane region" description="Helical" evidence="1">
    <location>
        <begin position="161"/>
        <end position="179"/>
    </location>
</feature>
<reference evidence="3 4" key="1">
    <citation type="submission" date="2016-11" db="EMBL/GenBank/DDBJ databases">
        <authorList>
            <person name="Jaros S."/>
            <person name="Januszkiewicz K."/>
            <person name="Wedrychowicz H."/>
        </authorList>
    </citation>
    <scope>NUCLEOTIDE SEQUENCE [LARGE SCALE GENOMIC DNA]</scope>
    <source>
        <strain evidence="3 4">DSM 21986</strain>
    </source>
</reference>
<dbReference type="AlphaFoldDB" id="A0A1M4ZWZ7"/>
<evidence type="ECO:0000313" key="3">
    <source>
        <dbReference type="EMBL" id="SHF22580.1"/>
    </source>
</evidence>
<feature type="transmembrane region" description="Helical" evidence="1">
    <location>
        <begin position="122"/>
        <end position="140"/>
    </location>
</feature>
<organism evidence="3 4">
    <name type="scientific">Fodinibius roseus</name>
    <dbReference type="NCBI Taxonomy" id="1194090"/>
    <lineage>
        <taxon>Bacteria</taxon>
        <taxon>Pseudomonadati</taxon>
        <taxon>Balneolota</taxon>
        <taxon>Balneolia</taxon>
        <taxon>Balneolales</taxon>
        <taxon>Balneolaceae</taxon>
        <taxon>Fodinibius</taxon>
    </lineage>
</organism>
<dbReference type="Proteomes" id="UP000184041">
    <property type="component" value="Unassembled WGS sequence"/>
</dbReference>